<gene>
    <name evidence="2" type="ORF">A2845_04130</name>
</gene>
<name>A0A1G2CZ57_9BACT</name>
<organism evidence="2 3">
    <name type="scientific">Candidatus Lloydbacteria bacterium RIFCSPHIGHO2_01_FULL_49_22</name>
    <dbReference type="NCBI Taxonomy" id="1798658"/>
    <lineage>
        <taxon>Bacteria</taxon>
        <taxon>Candidatus Lloydiibacteriota</taxon>
    </lineage>
</organism>
<dbReference type="EMBL" id="MHLI01000006">
    <property type="protein sequence ID" value="OGZ05960.1"/>
    <property type="molecule type" value="Genomic_DNA"/>
</dbReference>
<proteinExistence type="predicted"/>
<protein>
    <submittedName>
        <fullName evidence="2">Uncharacterized protein</fullName>
    </submittedName>
</protein>
<evidence type="ECO:0000313" key="2">
    <source>
        <dbReference type="EMBL" id="OGZ05960.1"/>
    </source>
</evidence>
<comment type="caution">
    <text evidence="2">The sequence shown here is derived from an EMBL/GenBank/DDBJ whole genome shotgun (WGS) entry which is preliminary data.</text>
</comment>
<accession>A0A1G2CZ57</accession>
<evidence type="ECO:0000256" key="1">
    <source>
        <dbReference type="SAM" id="MobiDB-lite"/>
    </source>
</evidence>
<feature type="region of interest" description="Disordered" evidence="1">
    <location>
        <begin position="1"/>
        <end position="46"/>
    </location>
</feature>
<dbReference type="Proteomes" id="UP000177122">
    <property type="component" value="Unassembled WGS sequence"/>
</dbReference>
<sequence length="109" mass="12270">MEHMSKNPGESVPEEVPKAKRDMTSKLDILNTQINGQLTEGNPDAELDVEDCVRAAEDMLDLLEAENAEGRKPYKDDVDAILKKLNTAIAISNEPYARELRKRLLMRFG</sequence>
<feature type="compositionally biased region" description="Polar residues" evidence="1">
    <location>
        <begin position="30"/>
        <end position="40"/>
    </location>
</feature>
<evidence type="ECO:0000313" key="3">
    <source>
        <dbReference type="Proteomes" id="UP000177122"/>
    </source>
</evidence>
<reference evidence="2 3" key="1">
    <citation type="journal article" date="2016" name="Nat. Commun.">
        <title>Thousands of microbial genomes shed light on interconnected biogeochemical processes in an aquifer system.</title>
        <authorList>
            <person name="Anantharaman K."/>
            <person name="Brown C.T."/>
            <person name="Hug L.A."/>
            <person name="Sharon I."/>
            <person name="Castelle C.J."/>
            <person name="Probst A.J."/>
            <person name="Thomas B.C."/>
            <person name="Singh A."/>
            <person name="Wilkins M.J."/>
            <person name="Karaoz U."/>
            <person name="Brodie E.L."/>
            <person name="Williams K.H."/>
            <person name="Hubbard S.S."/>
            <person name="Banfield J.F."/>
        </authorList>
    </citation>
    <scope>NUCLEOTIDE SEQUENCE [LARGE SCALE GENOMIC DNA]</scope>
</reference>
<feature type="compositionally biased region" description="Basic and acidic residues" evidence="1">
    <location>
        <begin position="15"/>
        <end position="25"/>
    </location>
</feature>
<dbReference type="AlphaFoldDB" id="A0A1G2CZ57"/>